<dbReference type="RefSeq" id="WP_200351054.1">
    <property type="nucleotide sequence ID" value="NZ_BAABHZ010000006.1"/>
</dbReference>
<gene>
    <name evidence="4" type="ORF">JIN84_10780</name>
</gene>
<dbReference type="NCBIfam" id="TIGR02601">
    <property type="entry name" value="autotrns_rpt"/>
    <property type="match status" value="2"/>
</dbReference>
<dbReference type="EMBL" id="JAENIK010000011">
    <property type="protein sequence ID" value="MBK1816097.1"/>
    <property type="molecule type" value="Genomic_DNA"/>
</dbReference>
<evidence type="ECO:0000313" key="5">
    <source>
        <dbReference type="Proteomes" id="UP000600139"/>
    </source>
</evidence>
<dbReference type="Pfam" id="PF12951">
    <property type="entry name" value="PATR"/>
    <property type="match status" value="3"/>
</dbReference>
<reference evidence="4" key="1">
    <citation type="submission" date="2021-01" db="EMBL/GenBank/DDBJ databases">
        <title>Modified the classification status of verrucomicrobia.</title>
        <authorList>
            <person name="Feng X."/>
        </authorList>
    </citation>
    <scope>NUCLEOTIDE SEQUENCE</scope>
    <source>
        <strain evidence="4">JCM 18052</strain>
    </source>
</reference>
<evidence type="ECO:0000256" key="2">
    <source>
        <dbReference type="SAM" id="Phobius"/>
    </source>
</evidence>
<dbReference type="AlphaFoldDB" id="A0A934V7F9"/>
<dbReference type="Proteomes" id="UP000600139">
    <property type="component" value="Unassembled WGS sequence"/>
</dbReference>
<sequence>MKPKSSWIVSAPLSLFLIASAHAADNTWNNAVANLAWDNANANWAGPATWTNGDSAIFGATGIGAISVASGVTAEKITFNNTGYSLTGGPLTLTGPEISTAASTDTTISSVIQGAAGLTKKGAGILRLAGTNTYTGTTLLSEGSLLASNASGNSLSGNITLGNNTAAVVLTTTASNQFASGTNLTFSNAARDAKLQLRGTTQTVSSINSTASNTLSIIQNDESGTAGYGAGGGTGTLIVNNNAASTFDGIIRNGGGAAPGVLNLTKTGTGTLTILNTTTIAANGYTGTTTVSDGLLQFGNSTASRKAIGSGPLQINTTGSVLIWNSIAQTHTNTISGSGALAFRSNNSDASRGGNEHIITGTSNSGYSGAITVTDSRLRLQNASSPLGNASATNTVTMAGNGQLMYNAAGTYNYNVSIGGLGYYETAGQQLGALRLELGAVQAGTVTLTGNAGIGTQDAGAGGAISGVIGQSGGSYGFTKLGTNTLTLTAANTYTGATVVRTGTLALSGSGGIAASTTIEVASGAFLNVSAASGGWTLGSSQTLKGTGTVTGDFTVAGSIAPGTTDAGTLTAAGTITLGGTSSWQVQLGGTTAGQFDKLIASGNINAAGAIALSYFGGYTPGLNDQFDIADFAGFTDSGYTFDTSAAPLAGGYSWDFSNFETTGVITVVPEVSTSLLAGLGVIGLLRRRRM</sequence>
<evidence type="ECO:0000256" key="1">
    <source>
        <dbReference type="ARBA" id="ARBA00022729"/>
    </source>
</evidence>
<feature type="transmembrane region" description="Helical" evidence="2">
    <location>
        <begin position="664"/>
        <end position="686"/>
    </location>
</feature>
<dbReference type="InterPro" id="IPR013425">
    <property type="entry name" value="Autotrns_rpt"/>
</dbReference>
<keyword evidence="2" id="KW-0472">Membrane</keyword>
<accession>A0A934V7F9</accession>
<proteinExistence type="predicted"/>
<comment type="caution">
    <text evidence="4">The sequence shown here is derived from an EMBL/GenBank/DDBJ whole genome shotgun (WGS) entry which is preliminary data.</text>
</comment>
<dbReference type="SUPFAM" id="SSF51126">
    <property type="entry name" value="Pectin lyase-like"/>
    <property type="match status" value="1"/>
</dbReference>
<feature type="signal peptide" evidence="3">
    <location>
        <begin position="1"/>
        <end position="23"/>
    </location>
</feature>
<evidence type="ECO:0000256" key="3">
    <source>
        <dbReference type="SAM" id="SignalP"/>
    </source>
</evidence>
<keyword evidence="1 3" id="KW-0732">Signal</keyword>
<organism evidence="4 5">
    <name type="scientific">Luteolibacter yonseiensis</name>
    <dbReference type="NCBI Taxonomy" id="1144680"/>
    <lineage>
        <taxon>Bacteria</taxon>
        <taxon>Pseudomonadati</taxon>
        <taxon>Verrucomicrobiota</taxon>
        <taxon>Verrucomicrobiia</taxon>
        <taxon>Verrucomicrobiales</taxon>
        <taxon>Verrucomicrobiaceae</taxon>
        <taxon>Luteolibacter</taxon>
    </lineage>
</organism>
<keyword evidence="2" id="KW-0812">Transmembrane</keyword>
<dbReference type="InterPro" id="IPR011050">
    <property type="entry name" value="Pectin_lyase_fold/virulence"/>
</dbReference>
<protein>
    <submittedName>
        <fullName evidence="4">Autotransporter-associated beta strand repeat-containing protein</fullName>
    </submittedName>
</protein>
<name>A0A934V7F9_9BACT</name>
<feature type="chain" id="PRO_5037780877" evidence="3">
    <location>
        <begin position="24"/>
        <end position="691"/>
    </location>
</feature>
<keyword evidence="5" id="KW-1185">Reference proteome</keyword>
<evidence type="ECO:0000313" key="4">
    <source>
        <dbReference type="EMBL" id="MBK1816097.1"/>
    </source>
</evidence>
<keyword evidence="2" id="KW-1133">Transmembrane helix</keyword>